<evidence type="ECO:0000313" key="2">
    <source>
        <dbReference type="Ensembl" id="ENSCSAVP00000003713.1"/>
    </source>
</evidence>
<name>H2YEG5_CIOSA</name>
<evidence type="ECO:0000256" key="1">
    <source>
        <dbReference type="SAM" id="MobiDB-lite"/>
    </source>
</evidence>
<reference evidence="2" key="2">
    <citation type="submission" date="2025-08" db="UniProtKB">
        <authorList>
            <consortium name="Ensembl"/>
        </authorList>
    </citation>
    <scope>IDENTIFICATION</scope>
</reference>
<accession>H2YEG5</accession>
<dbReference type="HOGENOM" id="CLU_1753779_0_0_1"/>
<feature type="region of interest" description="Disordered" evidence="1">
    <location>
        <begin position="65"/>
        <end position="89"/>
    </location>
</feature>
<organism evidence="2 3">
    <name type="scientific">Ciona savignyi</name>
    <name type="common">Pacific transparent sea squirt</name>
    <dbReference type="NCBI Taxonomy" id="51511"/>
    <lineage>
        <taxon>Eukaryota</taxon>
        <taxon>Metazoa</taxon>
        <taxon>Chordata</taxon>
        <taxon>Tunicata</taxon>
        <taxon>Ascidiacea</taxon>
        <taxon>Phlebobranchia</taxon>
        <taxon>Cionidae</taxon>
        <taxon>Ciona</taxon>
    </lineage>
</organism>
<protein>
    <submittedName>
        <fullName evidence="2">Uncharacterized protein</fullName>
    </submittedName>
</protein>
<reference evidence="3" key="1">
    <citation type="submission" date="2003-08" db="EMBL/GenBank/DDBJ databases">
        <authorList>
            <person name="Birren B."/>
            <person name="Nusbaum C."/>
            <person name="Abebe A."/>
            <person name="Abouelleil A."/>
            <person name="Adekoya E."/>
            <person name="Ait-zahra M."/>
            <person name="Allen N."/>
            <person name="Allen T."/>
            <person name="An P."/>
            <person name="Anderson M."/>
            <person name="Anderson S."/>
            <person name="Arachchi H."/>
            <person name="Armbruster J."/>
            <person name="Bachantsang P."/>
            <person name="Baldwin J."/>
            <person name="Barry A."/>
            <person name="Bayul T."/>
            <person name="Blitshsteyn B."/>
            <person name="Bloom T."/>
            <person name="Blye J."/>
            <person name="Boguslavskiy L."/>
            <person name="Borowsky M."/>
            <person name="Boukhgalter B."/>
            <person name="Brunache A."/>
            <person name="Butler J."/>
            <person name="Calixte N."/>
            <person name="Calvo S."/>
            <person name="Camarata J."/>
            <person name="Campo K."/>
            <person name="Chang J."/>
            <person name="Cheshatsang Y."/>
            <person name="Citroen M."/>
            <person name="Collymore A."/>
            <person name="Considine T."/>
            <person name="Cook A."/>
            <person name="Cooke P."/>
            <person name="Corum B."/>
            <person name="Cuomo C."/>
            <person name="David R."/>
            <person name="Dawoe T."/>
            <person name="Degray S."/>
            <person name="Dodge S."/>
            <person name="Dooley K."/>
            <person name="Dorje P."/>
            <person name="Dorjee K."/>
            <person name="Dorris L."/>
            <person name="Duffey N."/>
            <person name="Dupes A."/>
            <person name="Elkins T."/>
            <person name="Engels R."/>
            <person name="Erickson J."/>
            <person name="Farina A."/>
            <person name="Faro S."/>
            <person name="Ferreira P."/>
            <person name="Fischer H."/>
            <person name="Fitzgerald M."/>
            <person name="Foley K."/>
            <person name="Gage D."/>
            <person name="Galagan J."/>
            <person name="Gearin G."/>
            <person name="Gnerre S."/>
            <person name="Gnirke A."/>
            <person name="Goyette A."/>
            <person name="Graham J."/>
            <person name="Grandbois E."/>
            <person name="Gyaltsen K."/>
            <person name="Hafez N."/>
            <person name="Hagopian D."/>
            <person name="Hagos B."/>
            <person name="Hall J."/>
            <person name="Hatcher B."/>
            <person name="Heller A."/>
            <person name="Higgins H."/>
            <person name="Honan T."/>
            <person name="Horn A."/>
            <person name="Houde N."/>
            <person name="Hughes L."/>
            <person name="Hulme W."/>
            <person name="Husby E."/>
            <person name="Iliev I."/>
            <person name="Jaffe D."/>
            <person name="Jones C."/>
            <person name="Kamal M."/>
            <person name="Kamat A."/>
            <person name="Kamvysselis M."/>
            <person name="Karlsson E."/>
            <person name="Kells C."/>
            <person name="Kieu A."/>
            <person name="Kisner P."/>
            <person name="Kodira C."/>
            <person name="Kulbokas E."/>
            <person name="Labutti K."/>
            <person name="Lama D."/>
            <person name="Landers T."/>
            <person name="Leger J."/>
            <person name="Levine S."/>
            <person name="Lewis D."/>
            <person name="Lewis T."/>
            <person name="Lindblad-toh K."/>
            <person name="Liu X."/>
            <person name="Lokyitsang T."/>
            <person name="Lokyitsang Y."/>
            <person name="Lucien O."/>
            <person name="Lui A."/>
            <person name="Ma L.J."/>
            <person name="Mabbitt R."/>
            <person name="Macdonald J."/>
            <person name="Maclean C."/>
            <person name="Major J."/>
            <person name="Manning J."/>
            <person name="Marabella R."/>
            <person name="Maru K."/>
            <person name="Matthews C."/>
            <person name="Mauceli E."/>
            <person name="Mccarthy M."/>
            <person name="Mcdonough S."/>
            <person name="Mcghee T."/>
            <person name="Meldrim J."/>
            <person name="Meneus L."/>
            <person name="Mesirov J."/>
            <person name="Mihalev A."/>
            <person name="Mihova T."/>
            <person name="Mikkelsen T."/>
            <person name="Mlenga V."/>
            <person name="Moru K."/>
            <person name="Mozes J."/>
            <person name="Mulrain L."/>
            <person name="Munson G."/>
            <person name="Naylor J."/>
            <person name="Newes C."/>
            <person name="Nguyen C."/>
            <person name="Nguyen N."/>
            <person name="Nguyen T."/>
            <person name="Nicol R."/>
            <person name="Nielsen C."/>
            <person name="Nizzari M."/>
            <person name="Norbu C."/>
            <person name="Norbu N."/>
            <person name="O'donnell P."/>
            <person name="Okoawo O."/>
            <person name="O'leary S."/>
            <person name="Omotosho B."/>
            <person name="O'neill K."/>
            <person name="Osman S."/>
            <person name="Parker S."/>
            <person name="Perrin D."/>
            <person name="Phunkhang P."/>
            <person name="Piqani B."/>
            <person name="Purcell S."/>
            <person name="Rachupka T."/>
            <person name="Ramasamy U."/>
            <person name="Rameau R."/>
            <person name="Ray V."/>
            <person name="Raymond C."/>
            <person name="Retta R."/>
            <person name="Richardson S."/>
            <person name="Rise C."/>
            <person name="Rodriguez J."/>
            <person name="Rogers J."/>
            <person name="Rogov P."/>
            <person name="Rutman M."/>
            <person name="Schupbach R."/>
            <person name="Seaman C."/>
            <person name="Settipalli S."/>
            <person name="Sharpe T."/>
            <person name="Sheridan J."/>
            <person name="Sherpa N."/>
            <person name="Shi J."/>
            <person name="Smirnov S."/>
            <person name="Smith C."/>
            <person name="Sougnez C."/>
            <person name="Spencer B."/>
            <person name="Stalker J."/>
            <person name="Stange-thomann N."/>
            <person name="Stavropoulos S."/>
            <person name="Stetson K."/>
            <person name="Stone C."/>
            <person name="Stone S."/>
            <person name="Stubbs M."/>
            <person name="Talamas J."/>
            <person name="Tchuinga P."/>
            <person name="Tenzing P."/>
            <person name="Tesfaye S."/>
            <person name="Theodore J."/>
            <person name="Thoulutsang Y."/>
            <person name="Topham K."/>
            <person name="Towey S."/>
            <person name="Tsamla T."/>
            <person name="Tsomo N."/>
            <person name="Vallee D."/>
            <person name="Vassiliev H."/>
            <person name="Venkataraman V."/>
            <person name="Vinson J."/>
            <person name="Vo A."/>
            <person name="Wade C."/>
            <person name="Wang S."/>
            <person name="Wangchuk T."/>
            <person name="Wangdi T."/>
            <person name="Whittaker C."/>
            <person name="Wilkinson J."/>
            <person name="Wu Y."/>
            <person name="Wyman D."/>
            <person name="Yadav S."/>
            <person name="Yang S."/>
            <person name="Yang X."/>
            <person name="Yeager S."/>
            <person name="Yee E."/>
            <person name="Young G."/>
            <person name="Zainoun J."/>
            <person name="Zembeck L."/>
            <person name="Zimmer A."/>
            <person name="Zody M."/>
            <person name="Lander E."/>
        </authorList>
    </citation>
    <scope>NUCLEOTIDE SEQUENCE [LARGE SCALE GENOMIC DNA]</scope>
</reference>
<dbReference type="Ensembl" id="ENSCSAVT00000003770.1">
    <property type="protein sequence ID" value="ENSCSAVP00000003713.1"/>
    <property type="gene ID" value="ENSCSAVG00000002200.1"/>
</dbReference>
<dbReference type="Proteomes" id="UP000007875">
    <property type="component" value="Unassembled WGS sequence"/>
</dbReference>
<feature type="region of interest" description="Disordered" evidence="1">
    <location>
        <begin position="25"/>
        <end position="49"/>
    </location>
</feature>
<reference evidence="2" key="3">
    <citation type="submission" date="2025-09" db="UniProtKB">
        <authorList>
            <consortium name="Ensembl"/>
        </authorList>
    </citation>
    <scope>IDENTIFICATION</scope>
</reference>
<proteinExistence type="predicted"/>
<evidence type="ECO:0000313" key="3">
    <source>
        <dbReference type="Proteomes" id="UP000007875"/>
    </source>
</evidence>
<feature type="compositionally biased region" description="Acidic residues" evidence="1">
    <location>
        <begin position="128"/>
        <end position="149"/>
    </location>
</feature>
<feature type="region of interest" description="Disordered" evidence="1">
    <location>
        <begin position="117"/>
        <end position="149"/>
    </location>
</feature>
<keyword evidence="3" id="KW-1185">Reference proteome</keyword>
<feature type="compositionally biased region" description="Polar residues" evidence="1">
    <location>
        <begin position="71"/>
        <end position="81"/>
    </location>
</feature>
<dbReference type="AlphaFoldDB" id="H2YEG5"/>
<dbReference type="InParanoid" id="H2YEG5"/>
<sequence length="149" mass="16658">MDIEKLLAKYGRVASKTEEAINRNNISIDDQSDSDSVSGRSKHYIKNSVEENSLNNLVSLVNSAQKKLKSQENNSSKMQDSSIKEPNIAIALEDDKEAQQKTDSGYVNKIPKLKKTFVKTKTSKGNDSEDEDYLESESESESESECDDE</sequence>